<protein>
    <submittedName>
        <fullName evidence="2">Uncharacterized protein</fullName>
    </submittedName>
</protein>
<dbReference type="EMBL" id="JXTB01000281">
    <property type="protein sequence ID" value="PON48143.1"/>
    <property type="molecule type" value="Genomic_DNA"/>
</dbReference>
<gene>
    <name evidence="2" type="ORF">PanWU01x14_239310</name>
</gene>
<name>A0A2P5BHA3_PARAD</name>
<dbReference type="Proteomes" id="UP000237105">
    <property type="component" value="Unassembled WGS sequence"/>
</dbReference>
<accession>A0A2P5BHA3</accession>
<feature type="non-terminal residue" evidence="2">
    <location>
        <position position="1"/>
    </location>
</feature>
<evidence type="ECO:0000313" key="2">
    <source>
        <dbReference type="EMBL" id="PON48143.1"/>
    </source>
</evidence>
<feature type="compositionally biased region" description="Polar residues" evidence="1">
    <location>
        <begin position="83"/>
        <end position="95"/>
    </location>
</feature>
<proteinExistence type="predicted"/>
<evidence type="ECO:0000256" key="1">
    <source>
        <dbReference type="SAM" id="MobiDB-lite"/>
    </source>
</evidence>
<sequence>YFENERVACLSNIVISPSFLQTVQWSQWQDRELRTIWNRLKNGEHHVPCPFLFSLSLFSHDLSLTLGSSLPDAPLSCCRHLSPSPSRGNHRQSSLAPHPSRSRPLGAAWELAIAGEEKDAVSDFWPPAKIPSTIRPPIGPVGFVLSQRSSRYIYLNSILPGLKVAIFGYFEFNSSEKLVYRKRTIEDLELVSDPPRDRQRYLEDSIAWYCYSSEVVSSAISVIKRKCVLTQNKANQRQPHRGYRQQQQLLP</sequence>
<comment type="caution">
    <text evidence="2">The sequence shown here is derived from an EMBL/GenBank/DDBJ whole genome shotgun (WGS) entry which is preliminary data.</text>
</comment>
<evidence type="ECO:0000313" key="3">
    <source>
        <dbReference type="Proteomes" id="UP000237105"/>
    </source>
</evidence>
<organism evidence="2 3">
    <name type="scientific">Parasponia andersonii</name>
    <name type="common">Sponia andersonii</name>
    <dbReference type="NCBI Taxonomy" id="3476"/>
    <lineage>
        <taxon>Eukaryota</taxon>
        <taxon>Viridiplantae</taxon>
        <taxon>Streptophyta</taxon>
        <taxon>Embryophyta</taxon>
        <taxon>Tracheophyta</taxon>
        <taxon>Spermatophyta</taxon>
        <taxon>Magnoliopsida</taxon>
        <taxon>eudicotyledons</taxon>
        <taxon>Gunneridae</taxon>
        <taxon>Pentapetalae</taxon>
        <taxon>rosids</taxon>
        <taxon>fabids</taxon>
        <taxon>Rosales</taxon>
        <taxon>Cannabaceae</taxon>
        <taxon>Parasponia</taxon>
    </lineage>
</organism>
<feature type="region of interest" description="Disordered" evidence="1">
    <location>
        <begin position="82"/>
        <end position="103"/>
    </location>
</feature>
<reference evidence="3" key="1">
    <citation type="submission" date="2016-06" db="EMBL/GenBank/DDBJ databases">
        <title>Parallel loss of symbiosis genes in relatives of nitrogen-fixing non-legume Parasponia.</title>
        <authorList>
            <person name="Van Velzen R."/>
            <person name="Holmer R."/>
            <person name="Bu F."/>
            <person name="Rutten L."/>
            <person name="Van Zeijl A."/>
            <person name="Liu W."/>
            <person name="Santuari L."/>
            <person name="Cao Q."/>
            <person name="Sharma T."/>
            <person name="Shen D."/>
            <person name="Roswanjaya Y."/>
            <person name="Wardhani T."/>
            <person name="Kalhor M.S."/>
            <person name="Jansen J."/>
            <person name="Van den Hoogen J."/>
            <person name="Gungor B."/>
            <person name="Hartog M."/>
            <person name="Hontelez J."/>
            <person name="Verver J."/>
            <person name="Yang W.-C."/>
            <person name="Schijlen E."/>
            <person name="Repin R."/>
            <person name="Schilthuizen M."/>
            <person name="Schranz E."/>
            <person name="Heidstra R."/>
            <person name="Miyata K."/>
            <person name="Fedorova E."/>
            <person name="Kohlen W."/>
            <person name="Bisseling T."/>
            <person name="Smit S."/>
            <person name="Geurts R."/>
        </authorList>
    </citation>
    <scope>NUCLEOTIDE SEQUENCE [LARGE SCALE GENOMIC DNA]</scope>
    <source>
        <strain evidence="3">cv. WU1-14</strain>
    </source>
</reference>
<keyword evidence="3" id="KW-1185">Reference proteome</keyword>
<dbReference type="OrthoDB" id="1938712at2759"/>
<dbReference type="AlphaFoldDB" id="A0A2P5BHA3"/>